<dbReference type="InterPro" id="IPR028090">
    <property type="entry name" value="JAB_dom_prok"/>
</dbReference>
<dbReference type="Gene3D" id="3.40.140.10">
    <property type="entry name" value="Cytidine Deaminase, domain 2"/>
    <property type="match status" value="1"/>
</dbReference>
<proteinExistence type="predicted"/>
<feature type="domain" description="JAB" evidence="6">
    <location>
        <begin position="26"/>
        <end position="134"/>
    </location>
</feature>
<evidence type="ECO:0000313" key="8">
    <source>
        <dbReference type="Proteomes" id="UP000317717"/>
    </source>
</evidence>
<sequence>MIEDYYTIHLKQFELFISYKVIQTWMAYRQLDHKDLEACGVLIGNQNVSNQYWIEDVTEPMPTDCRSTHRFILKDPGHQKKVDLAFSKSNGTSIYLGTWHSHPQAIPTPSNIDYADWESCISRNPDRQLFFVIVGFKVIRIFFFHPLQGWVKTEINDLQILKGL</sequence>
<dbReference type="GO" id="GO:0046872">
    <property type="term" value="F:metal ion binding"/>
    <property type="evidence" value="ECO:0007669"/>
    <property type="project" value="UniProtKB-KW"/>
</dbReference>
<keyword evidence="4" id="KW-0862">Zinc</keyword>
<dbReference type="SUPFAM" id="SSF102712">
    <property type="entry name" value="JAB1/MPN domain"/>
    <property type="match status" value="1"/>
</dbReference>
<evidence type="ECO:0000256" key="2">
    <source>
        <dbReference type="ARBA" id="ARBA00022723"/>
    </source>
</evidence>
<evidence type="ECO:0000256" key="4">
    <source>
        <dbReference type="ARBA" id="ARBA00022833"/>
    </source>
</evidence>
<dbReference type="AlphaFoldDB" id="A0A4Y3JDA1"/>
<dbReference type="Proteomes" id="UP000317717">
    <property type="component" value="Unassembled WGS sequence"/>
</dbReference>
<evidence type="ECO:0000313" key="7">
    <source>
        <dbReference type="EMBL" id="GEA68878.1"/>
    </source>
</evidence>
<comment type="caution">
    <text evidence="7">The sequence shown here is derived from an EMBL/GenBank/DDBJ whole genome shotgun (WGS) entry which is preliminary data.</text>
</comment>
<evidence type="ECO:0000256" key="5">
    <source>
        <dbReference type="ARBA" id="ARBA00023049"/>
    </source>
</evidence>
<organism evidence="7 8">
    <name type="scientific">Acinetobacter pittii</name>
    <name type="common">Acinetobacter genomosp. 3</name>
    <dbReference type="NCBI Taxonomy" id="48296"/>
    <lineage>
        <taxon>Bacteria</taxon>
        <taxon>Pseudomonadati</taxon>
        <taxon>Pseudomonadota</taxon>
        <taxon>Gammaproteobacteria</taxon>
        <taxon>Moraxellales</taxon>
        <taxon>Moraxellaceae</taxon>
        <taxon>Acinetobacter</taxon>
        <taxon>Acinetobacter calcoaceticus/baumannii complex</taxon>
    </lineage>
</organism>
<keyword evidence="5" id="KW-0482">Metalloprotease</keyword>
<evidence type="ECO:0000256" key="3">
    <source>
        <dbReference type="ARBA" id="ARBA00022801"/>
    </source>
</evidence>
<gene>
    <name evidence="7" type="ORF">PA3_30360</name>
</gene>
<name>A0A4Y3JDA1_ACIPI</name>
<dbReference type="GO" id="GO:0008237">
    <property type="term" value="F:metallopeptidase activity"/>
    <property type="evidence" value="ECO:0007669"/>
    <property type="project" value="UniProtKB-KW"/>
</dbReference>
<dbReference type="Pfam" id="PF14464">
    <property type="entry name" value="Prok-JAB"/>
    <property type="match status" value="1"/>
</dbReference>
<keyword evidence="3" id="KW-0378">Hydrolase</keyword>
<dbReference type="GO" id="GO:0006508">
    <property type="term" value="P:proteolysis"/>
    <property type="evidence" value="ECO:0007669"/>
    <property type="project" value="UniProtKB-KW"/>
</dbReference>
<keyword evidence="2" id="KW-0479">Metal-binding</keyword>
<evidence type="ECO:0000259" key="6">
    <source>
        <dbReference type="Pfam" id="PF14464"/>
    </source>
</evidence>
<protein>
    <recommendedName>
        <fullName evidence="6">JAB domain-containing protein</fullName>
    </recommendedName>
</protein>
<keyword evidence="1" id="KW-0645">Protease</keyword>
<reference evidence="7 8" key="1">
    <citation type="submission" date="2019-06" db="EMBL/GenBank/DDBJ databases">
        <title>Whole genome shotgun sequence of Acinetobacter pittii NBRC 110514.</title>
        <authorList>
            <person name="Hosoyama A."/>
            <person name="Uohara A."/>
            <person name="Ohji S."/>
            <person name="Ichikawa N."/>
        </authorList>
    </citation>
    <scope>NUCLEOTIDE SEQUENCE [LARGE SCALE GENOMIC DNA]</scope>
    <source>
        <strain evidence="7 8">NBRC 110514</strain>
    </source>
</reference>
<dbReference type="RefSeq" id="WP_000568760.1">
    <property type="nucleotide sequence ID" value="NZ_BJLJ01000013.1"/>
</dbReference>
<dbReference type="EMBL" id="BJLJ01000013">
    <property type="protein sequence ID" value="GEA68878.1"/>
    <property type="molecule type" value="Genomic_DNA"/>
</dbReference>
<accession>A0A4Y3JDA1</accession>
<evidence type="ECO:0000256" key="1">
    <source>
        <dbReference type="ARBA" id="ARBA00022670"/>
    </source>
</evidence>